<dbReference type="GO" id="GO:0005737">
    <property type="term" value="C:cytoplasm"/>
    <property type="evidence" value="ECO:0007669"/>
    <property type="project" value="TreeGrafter"/>
</dbReference>
<dbReference type="FunFam" id="3.40.250.10:FF:000021">
    <property type="entry name" value="M-phase inducer phosphatase cdc-25.2"/>
    <property type="match status" value="1"/>
</dbReference>
<dbReference type="PANTHER" id="PTHR10828">
    <property type="entry name" value="M-PHASE INDUCER PHOSPHATASE DUAL SPECIFICITY PHOSPHATASE CDC25"/>
    <property type="match status" value="1"/>
</dbReference>
<evidence type="ECO:0000256" key="3">
    <source>
        <dbReference type="ARBA" id="ARBA00022618"/>
    </source>
</evidence>
<dbReference type="CDD" id="cd01530">
    <property type="entry name" value="Cdc25"/>
    <property type="match status" value="1"/>
</dbReference>
<dbReference type="InterPro" id="IPR036873">
    <property type="entry name" value="Rhodanese-like_dom_sf"/>
</dbReference>
<comment type="similarity">
    <text evidence="1 10">Belongs to the MPI phosphatase family.</text>
</comment>
<dbReference type="PRINTS" id="PR00716">
    <property type="entry name" value="MPIPHPHTASE"/>
</dbReference>
<gene>
    <name evidence="13" type="ORF">BC936DRAFT_148477</name>
</gene>
<dbReference type="EMBL" id="RBNI01007646">
    <property type="protein sequence ID" value="RUP45215.1"/>
    <property type="molecule type" value="Genomic_DNA"/>
</dbReference>
<dbReference type="PROSITE" id="PS50206">
    <property type="entry name" value="RHODANESE_3"/>
    <property type="match status" value="1"/>
</dbReference>
<keyword evidence="5 10" id="KW-0378">Hydrolase</keyword>
<dbReference type="InterPro" id="IPR001763">
    <property type="entry name" value="Rhodanese-like_dom"/>
</dbReference>
<evidence type="ECO:0000256" key="6">
    <source>
        <dbReference type="ARBA" id="ARBA00022912"/>
    </source>
</evidence>
<feature type="compositionally biased region" description="Polar residues" evidence="11">
    <location>
        <begin position="225"/>
        <end position="234"/>
    </location>
</feature>
<dbReference type="Pfam" id="PF00581">
    <property type="entry name" value="Rhodanese"/>
    <property type="match status" value="1"/>
</dbReference>
<feature type="compositionally biased region" description="Low complexity" evidence="11">
    <location>
        <begin position="286"/>
        <end position="311"/>
    </location>
</feature>
<evidence type="ECO:0000313" key="13">
    <source>
        <dbReference type="EMBL" id="RUP45215.1"/>
    </source>
</evidence>
<dbReference type="SMART" id="SM00450">
    <property type="entry name" value="RHOD"/>
    <property type="match status" value="1"/>
</dbReference>
<evidence type="ECO:0000256" key="11">
    <source>
        <dbReference type="SAM" id="MobiDB-lite"/>
    </source>
</evidence>
<accession>A0A433D312</accession>
<comment type="caution">
    <text evidence="13">The sequence shown here is derived from an EMBL/GenBank/DDBJ whole genome shotgun (WGS) entry which is preliminary data.</text>
</comment>
<dbReference type="PANTHER" id="PTHR10828:SF17">
    <property type="entry name" value="PROTEIN-TYROSINE-PHOSPHATASE"/>
    <property type="match status" value="1"/>
</dbReference>
<evidence type="ECO:0000256" key="1">
    <source>
        <dbReference type="ARBA" id="ARBA00011065"/>
    </source>
</evidence>
<dbReference type="Proteomes" id="UP000268093">
    <property type="component" value="Unassembled WGS sequence"/>
</dbReference>
<evidence type="ECO:0000256" key="10">
    <source>
        <dbReference type="RuleBase" id="RU368028"/>
    </source>
</evidence>
<name>A0A433D312_9FUNG</name>
<evidence type="ECO:0000256" key="7">
    <source>
        <dbReference type="ARBA" id="ARBA00023306"/>
    </source>
</evidence>
<keyword evidence="7 10" id="KW-0131">Cell cycle</keyword>
<keyword evidence="3 10" id="KW-0132">Cell division</keyword>
<reference evidence="13 14" key="1">
    <citation type="journal article" date="2018" name="New Phytol.">
        <title>Phylogenomics of Endogonaceae and evolution of mycorrhizas within Mucoromycota.</title>
        <authorList>
            <person name="Chang Y."/>
            <person name="Desiro A."/>
            <person name="Na H."/>
            <person name="Sandor L."/>
            <person name="Lipzen A."/>
            <person name="Clum A."/>
            <person name="Barry K."/>
            <person name="Grigoriev I.V."/>
            <person name="Martin F.M."/>
            <person name="Stajich J.E."/>
            <person name="Smith M.E."/>
            <person name="Bonito G."/>
            <person name="Spatafora J.W."/>
        </authorList>
    </citation>
    <scope>NUCLEOTIDE SEQUENCE [LARGE SCALE GENOMIC DNA]</scope>
    <source>
        <strain evidence="13 14">GMNB39</strain>
    </source>
</reference>
<comment type="catalytic activity">
    <reaction evidence="8 10">
        <text>O-phospho-L-tyrosyl-[protein] + H2O = L-tyrosyl-[protein] + phosphate</text>
        <dbReference type="Rhea" id="RHEA:10684"/>
        <dbReference type="Rhea" id="RHEA-COMP:10136"/>
        <dbReference type="Rhea" id="RHEA-COMP:20101"/>
        <dbReference type="ChEBI" id="CHEBI:15377"/>
        <dbReference type="ChEBI" id="CHEBI:43474"/>
        <dbReference type="ChEBI" id="CHEBI:46858"/>
        <dbReference type="ChEBI" id="CHEBI:61978"/>
        <dbReference type="EC" id="3.1.3.48"/>
    </reaction>
</comment>
<proteinExistence type="inferred from homology"/>
<evidence type="ECO:0000256" key="9">
    <source>
        <dbReference type="ARBA" id="ARBA00067190"/>
    </source>
</evidence>
<comment type="function">
    <text evidence="10">Tyrosine protein phosphatase which functions as a dosage-dependent inducer of mitotic progression.</text>
</comment>
<keyword evidence="4 10" id="KW-0498">Mitosis</keyword>
<dbReference type="AlphaFoldDB" id="A0A433D312"/>
<keyword evidence="6 10" id="KW-0904">Protein phosphatase</keyword>
<protein>
    <recommendedName>
        <fullName evidence="9 10">M-phase inducer phosphatase</fullName>
        <ecNumber evidence="2 10">3.1.3.48</ecNumber>
    </recommendedName>
</protein>
<evidence type="ECO:0000256" key="8">
    <source>
        <dbReference type="ARBA" id="ARBA00051722"/>
    </source>
</evidence>
<keyword evidence="14" id="KW-1185">Reference proteome</keyword>
<feature type="region of interest" description="Disordered" evidence="11">
    <location>
        <begin position="206"/>
        <end position="234"/>
    </location>
</feature>
<feature type="region of interest" description="Disordered" evidence="11">
    <location>
        <begin position="336"/>
        <end position="363"/>
    </location>
</feature>
<dbReference type="SUPFAM" id="SSF52821">
    <property type="entry name" value="Rhodanese/Cell cycle control phosphatase"/>
    <property type="match status" value="1"/>
</dbReference>
<feature type="domain" description="Rhodanese" evidence="12">
    <location>
        <begin position="407"/>
        <end position="512"/>
    </location>
</feature>
<dbReference type="GO" id="GO:0110032">
    <property type="term" value="P:positive regulation of G2/MI transition of meiotic cell cycle"/>
    <property type="evidence" value="ECO:0007669"/>
    <property type="project" value="TreeGrafter"/>
</dbReference>
<dbReference type="GO" id="GO:0005634">
    <property type="term" value="C:nucleus"/>
    <property type="evidence" value="ECO:0007669"/>
    <property type="project" value="TreeGrafter"/>
</dbReference>
<evidence type="ECO:0000256" key="2">
    <source>
        <dbReference type="ARBA" id="ARBA00013064"/>
    </source>
</evidence>
<sequence length="622" mass="68496">MHPYKTPPFAAFRAPLSFTSVDPTPRMNYFDATPMDDAIEDRESDTEDGKANAPRKRAGFGFDVEESPTVCPTTTRRSLLVSLTAAAVIDSPSGAALAPTTGRPRLRSTGSLLAASTAALTLDGFSMSDVAMDLSPEEWDEGGLLANGVGLVKQARPLPPVTKPVSAPGPFGRSASWNLTRKRASEEARCVFGMNRDNFALRLRRESQSTTKPLNRKPPAIPASATPNSTNTISALTPADLDLLASLATPPRARSMHSLDPTPNPNPSLLSLPFAKRPGRHSATRSLSSRELLMSSSPPSSSSEEVMQSPSARRFRRTYSMVEGPKEFVGEDLDLEMEEGADKAVEKEEREEKKQEEEEGGSVEAMKWHEGVEGTMLPCFEEKGQDVLKRISPETLISLLDGTHQTRYDEHCLIDCRFPYEYEGGHIQGAVSVNTQDAIERMLLTSPRRGVRMVLVFHCEFSAHRAPRMALHLRNRDRQLNMARYPYLHYPEVYILKGGYSAFFQKYKERCTPQRYVEMTDSRHRDDLKQRMTHFKKNFGRSKSFTEGFTGWEGREGGRVKVAKVGARSVEEKERGGKASLGVTKVGGGSGVAKAAILGDAKTSMPLGRAGMLARIRGRTSV</sequence>
<evidence type="ECO:0000313" key="14">
    <source>
        <dbReference type="Proteomes" id="UP000268093"/>
    </source>
</evidence>
<dbReference type="InterPro" id="IPR000751">
    <property type="entry name" value="MPI_Phosphatase"/>
</dbReference>
<evidence type="ECO:0000259" key="12">
    <source>
        <dbReference type="PROSITE" id="PS50206"/>
    </source>
</evidence>
<dbReference type="EC" id="3.1.3.48" evidence="2 10"/>
<dbReference type="GO" id="GO:0010971">
    <property type="term" value="P:positive regulation of G2/M transition of mitotic cell cycle"/>
    <property type="evidence" value="ECO:0007669"/>
    <property type="project" value="TreeGrafter"/>
</dbReference>
<evidence type="ECO:0000256" key="5">
    <source>
        <dbReference type="ARBA" id="ARBA00022801"/>
    </source>
</evidence>
<feature type="compositionally biased region" description="Basic and acidic residues" evidence="11">
    <location>
        <begin position="340"/>
        <end position="356"/>
    </location>
</feature>
<feature type="region of interest" description="Disordered" evidence="11">
    <location>
        <begin position="253"/>
        <end position="318"/>
    </location>
</feature>
<dbReference type="Gene3D" id="3.40.250.10">
    <property type="entry name" value="Rhodanese-like domain"/>
    <property type="match status" value="1"/>
</dbReference>
<dbReference type="GO" id="GO:0000086">
    <property type="term" value="P:G2/M transition of mitotic cell cycle"/>
    <property type="evidence" value="ECO:0007669"/>
    <property type="project" value="TreeGrafter"/>
</dbReference>
<organism evidence="13 14">
    <name type="scientific">Jimgerdemannia flammicorona</name>
    <dbReference type="NCBI Taxonomy" id="994334"/>
    <lineage>
        <taxon>Eukaryota</taxon>
        <taxon>Fungi</taxon>
        <taxon>Fungi incertae sedis</taxon>
        <taxon>Mucoromycota</taxon>
        <taxon>Mucoromycotina</taxon>
        <taxon>Endogonomycetes</taxon>
        <taxon>Endogonales</taxon>
        <taxon>Endogonaceae</taxon>
        <taxon>Jimgerdemannia</taxon>
    </lineage>
</organism>
<dbReference type="GO" id="GO:0051301">
    <property type="term" value="P:cell division"/>
    <property type="evidence" value="ECO:0007669"/>
    <property type="project" value="UniProtKB-UniRule"/>
</dbReference>
<dbReference type="GO" id="GO:0004725">
    <property type="term" value="F:protein tyrosine phosphatase activity"/>
    <property type="evidence" value="ECO:0007669"/>
    <property type="project" value="UniProtKB-UniRule"/>
</dbReference>
<evidence type="ECO:0000256" key="4">
    <source>
        <dbReference type="ARBA" id="ARBA00022776"/>
    </source>
</evidence>
<dbReference type="OrthoDB" id="26523at2759"/>